<dbReference type="SUPFAM" id="SSF52096">
    <property type="entry name" value="ClpP/crotonase"/>
    <property type="match status" value="1"/>
</dbReference>
<dbReference type="EMBL" id="CP027667">
    <property type="protein sequence ID" value="AVO49373.1"/>
    <property type="molecule type" value="Genomic_DNA"/>
</dbReference>
<evidence type="ECO:0000313" key="5">
    <source>
        <dbReference type="Proteomes" id="UP000237925"/>
    </source>
</evidence>
<dbReference type="PROSITE" id="PS00166">
    <property type="entry name" value="ENOYL_COA_HYDRATASE"/>
    <property type="match status" value="1"/>
</dbReference>
<dbReference type="Proteomes" id="UP000237925">
    <property type="component" value="Chromosome"/>
</dbReference>
<dbReference type="Pfam" id="PF00378">
    <property type="entry name" value="ECH_1"/>
    <property type="match status" value="1"/>
</dbReference>
<protein>
    <submittedName>
        <fullName evidence="4">Enoyl-CoA hydratase</fullName>
    </submittedName>
</protein>
<evidence type="ECO:0000256" key="3">
    <source>
        <dbReference type="RuleBase" id="RU003707"/>
    </source>
</evidence>
<sequence length="260" mass="27721">MPDTPPLLIHRHGSIVTLEFNRPQALNALDLALAQAFLAAMRGIAADDSVRAVLLKGAGRAFMAGGDLASMRDDVEQAARELISTMNQALALLHALDAPVIAQVHGAVAGGGLSLALMCDFVLAAEGTKFNMAYINLGTNSDLGGSWALPRLVGLRRALEISMLGESYDAQQALQMGLINRVVPAQELDATCTALATRLAAGPTRAYGRMRRLMRQSFDRSLPEQLQAELDGFAASARTADMQEGIAAFFGKRKAEFQGR</sequence>
<dbReference type="PANTHER" id="PTHR11941">
    <property type="entry name" value="ENOYL-COA HYDRATASE-RELATED"/>
    <property type="match status" value="1"/>
</dbReference>
<proteinExistence type="inferred from homology"/>
<evidence type="ECO:0000256" key="1">
    <source>
        <dbReference type="ARBA" id="ARBA00005254"/>
    </source>
</evidence>
<comment type="similarity">
    <text evidence="1 3">Belongs to the enoyl-CoA hydratase/isomerase family.</text>
</comment>
<dbReference type="GO" id="GO:0006635">
    <property type="term" value="P:fatty acid beta-oxidation"/>
    <property type="evidence" value="ECO:0007669"/>
    <property type="project" value="TreeGrafter"/>
</dbReference>
<accession>A0A2R3QC71</accession>
<dbReference type="InterPro" id="IPR029045">
    <property type="entry name" value="ClpP/crotonase-like_dom_sf"/>
</dbReference>
<dbReference type="KEGG" id="mela:C6568_08935"/>
<dbReference type="RefSeq" id="WP_106683806.1">
    <property type="nucleotide sequence ID" value="NZ_CP027667.1"/>
</dbReference>
<dbReference type="InterPro" id="IPR014748">
    <property type="entry name" value="Enoyl-CoA_hydra_C"/>
</dbReference>
<organism evidence="4 5">
    <name type="scientific">Melaminivora suipulveris</name>
    <dbReference type="NCBI Taxonomy" id="2109913"/>
    <lineage>
        <taxon>Bacteria</taxon>
        <taxon>Pseudomonadati</taxon>
        <taxon>Pseudomonadota</taxon>
        <taxon>Betaproteobacteria</taxon>
        <taxon>Burkholderiales</taxon>
        <taxon>Comamonadaceae</taxon>
        <taxon>Melaminivora</taxon>
    </lineage>
</organism>
<keyword evidence="5" id="KW-1185">Reference proteome</keyword>
<dbReference type="OrthoDB" id="9777711at2"/>
<evidence type="ECO:0000256" key="2">
    <source>
        <dbReference type="ARBA" id="ARBA00023239"/>
    </source>
</evidence>
<name>A0A2R3QC71_9BURK</name>
<keyword evidence="2" id="KW-0456">Lyase</keyword>
<dbReference type="AlphaFoldDB" id="A0A2R3QC71"/>
<dbReference type="InterPro" id="IPR001753">
    <property type="entry name" value="Enoyl-CoA_hydra/iso"/>
</dbReference>
<reference evidence="4 5" key="1">
    <citation type="submission" date="2018-03" db="EMBL/GenBank/DDBJ databases">
        <title>Genome sequencing of Melaminivora sp.</title>
        <authorList>
            <person name="Kim S.-J."/>
            <person name="Heo J."/>
            <person name="Ahn J.-H."/>
            <person name="Kwon S.-W."/>
        </authorList>
    </citation>
    <scope>NUCLEOTIDE SEQUENCE [LARGE SCALE GENOMIC DNA]</scope>
    <source>
        <strain evidence="4 5">SC2-9</strain>
    </source>
</reference>
<evidence type="ECO:0000313" key="4">
    <source>
        <dbReference type="EMBL" id="AVO49373.1"/>
    </source>
</evidence>
<dbReference type="Gene3D" id="1.10.12.10">
    <property type="entry name" value="Lyase 2-enoyl-coa Hydratase, Chain A, domain 2"/>
    <property type="match status" value="1"/>
</dbReference>
<dbReference type="PANTHER" id="PTHR11941:SF133">
    <property type="entry name" value="1,2-EPOXYPHENYLACETYL-COA ISOMERASE"/>
    <property type="match status" value="1"/>
</dbReference>
<dbReference type="InterPro" id="IPR018376">
    <property type="entry name" value="Enoyl-CoA_hyd/isom_CS"/>
</dbReference>
<dbReference type="CDD" id="cd06558">
    <property type="entry name" value="crotonase-like"/>
    <property type="match status" value="1"/>
</dbReference>
<gene>
    <name evidence="4" type="ORF">C6568_08935</name>
</gene>
<dbReference type="GO" id="GO:0016829">
    <property type="term" value="F:lyase activity"/>
    <property type="evidence" value="ECO:0007669"/>
    <property type="project" value="UniProtKB-KW"/>
</dbReference>
<dbReference type="Gene3D" id="3.90.226.10">
    <property type="entry name" value="2-enoyl-CoA Hydratase, Chain A, domain 1"/>
    <property type="match status" value="1"/>
</dbReference>